<dbReference type="Pfam" id="PF00271">
    <property type="entry name" value="Helicase_C"/>
    <property type="match status" value="1"/>
</dbReference>
<keyword evidence="4" id="KW-1185">Reference proteome</keyword>
<dbReference type="Gene3D" id="3.30.870.10">
    <property type="entry name" value="Endonuclease Chain A"/>
    <property type="match status" value="1"/>
</dbReference>
<evidence type="ECO:0000313" key="4">
    <source>
        <dbReference type="Proteomes" id="UP001296943"/>
    </source>
</evidence>
<organism evidence="3 4">
    <name type="scientific">Aquibacillus albus</name>
    <dbReference type="NCBI Taxonomy" id="1168171"/>
    <lineage>
        <taxon>Bacteria</taxon>
        <taxon>Bacillati</taxon>
        <taxon>Bacillota</taxon>
        <taxon>Bacilli</taxon>
        <taxon>Bacillales</taxon>
        <taxon>Bacillaceae</taxon>
        <taxon>Aquibacillus</taxon>
    </lineage>
</organism>
<evidence type="ECO:0000259" key="2">
    <source>
        <dbReference type="PROSITE" id="PS51194"/>
    </source>
</evidence>
<evidence type="ECO:0000313" key="3">
    <source>
        <dbReference type="EMBL" id="MBM7571695.1"/>
    </source>
</evidence>
<dbReference type="RefSeq" id="WP_204499519.1">
    <property type="nucleotide sequence ID" value="NZ_JAFBDR010000010.1"/>
</dbReference>
<gene>
    <name evidence="3" type="ORF">JOC48_002194</name>
</gene>
<feature type="domain" description="Helicase C-terminal" evidence="2">
    <location>
        <begin position="430"/>
        <end position="578"/>
    </location>
</feature>
<keyword evidence="3" id="KW-0378">Hydrolase</keyword>
<name>A0ABS2N1B1_9BACI</name>
<evidence type="ECO:0000259" key="1">
    <source>
        <dbReference type="PROSITE" id="PS51192"/>
    </source>
</evidence>
<keyword evidence="3" id="KW-0347">Helicase</keyword>
<dbReference type="PROSITE" id="PS51194">
    <property type="entry name" value="HELICASE_CTER"/>
    <property type="match status" value="1"/>
</dbReference>
<dbReference type="GO" id="GO:0004386">
    <property type="term" value="F:helicase activity"/>
    <property type="evidence" value="ECO:0007669"/>
    <property type="project" value="UniProtKB-KW"/>
</dbReference>
<dbReference type="PANTHER" id="PTHR47396:SF1">
    <property type="entry name" value="ATP-DEPENDENT HELICASE IRC3-RELATED"/>
    <property type="match status" value="1"/>
</dbReference>
<dbReference type="CDD" id="cd18032">
    <property type="entry name" value="DEXHc_RE_I_III_res"/>
    <property type="match status" value="1"/>
</dbReference>
<dbReference type="CDD" id="cd09205">
    <property type="entry name" value="PLDc_N_DEXD_b3"/>
    <property type="match status" value="1"/>
</dbReference>
<dbReference type="PROSITE" id="PS51192">
    <property type="entry name" value="HELICASE_ATP_BIND_1"/>
    <property type="match status" value="1"/>
</dbReference>
<dbReference type="InterPro" id="IPR050742">
    <property type="entry name" value="Helicase_Restrict-Modif_Enz"/>
</dbReference>
<dbReference type="PANTHER" id="PTHR47396">
    <property type="entry name" value="TYPE I RESTRICTION ENZYME ECOKI R PROTEIN"/>
    <property type="match status" value="1"/>
</dbReference>
<dbReference type="Pfam" id="PF04851">
    <property type="entry name" value="ResIII"/>
    <property type="match status" value="1"/>
</dbReference>
<dbReference type="Proteomes" id="UP001296943">
    <property type="component" value="Unassembled WGS sequence"/>
</dbReference>
<dbReference type="SMART" id="SM00487">
    <property type="entry name" value="DEXDc"/>
    <property type="match status" value="1"/>
</dbReference>
<accession>A0ABS2N1B1</accession>
<dbReference type="SMART" id="SM00490">
    <property type="entry name" value="HELICc"/>
    <property type="match status" value="1"/>
</dbReference>
<dbReference type="InterPro" id="IPR025202">
    <property type="entry name" value="PLD-like_dom"/>
</dbReference>
<dbReference type="Gene3D" id="3.40.50.300">
    <property type="entry name" value="P-loop containing nucleotide triphosphate hydrolases"/>
    <property type="match status" value="2"/>
</dbReference>
<dbReference type="InterPro" id="IPR006935">
    <property type="entry name" value="Helicase/UvrB_N"/>
</dbReference>
<comment type="caution">
    <text evidence="3">The sequence shown here is derived from an EMBL/GenBank/DDBJ whole genome shotgun (WGS) entry which is preliminary data.</text>
</comment>
<reference evidence="3 4" key="1">
    <citation type="submission" date="2021-01" db="EMBL/GenBank/DDBJ databases">
        <title>Genomic Encyclopedia of Type Strains, Phase IV (KMG-IV): sequencing the most valuable type-strain genomes for metagenomic binning, comparative biology and taxonomic classification.</title>
        <authorList>
            <person name="Goeker M."/>
        </authorList>
    </citation>
    <scope>NUCLEOTIDE SEQUENCE [LARGE SCALE GENOMIC DNA]</scope>
    <source>
        <strain evidence="3 4">DSM 23711</strain>
    </source>
</reference>
<dbReference type="SUPFAM" id="SSF56024">
    <property type="entry name" value="Phospholipase D/nuclease"/>
    <property type="match status" value="1"/>
</dbReference>
<feature type="domain" description="Helicase ATP-binding" evidence="1">
    <location>
        <begin position="231"/>
        <end position="362"/>
    </location>
</feature>
<dbReference type="CDD" id="cd18799">
    <property type="entry name" value="SF2_C_EcoAI-like"/>
    <property type="match status" value="1"/>
</dbReference>
<dbReference type="Pfam" id="PF13091">
    <property type="entry name" value="PLDc_2"/>
    <property type="match status" value="1"/>
</dbReference>
<dbReference type="SUPFAM" id="SSF52540">
    <property type="entry name" value="P-loop containing nucleoside triphosphate hydrolases"/>
    <property type="match status" value="1"/>
</dbReference>
<keyword evidence="3" id="KW-0067">ATP-binding</keyword>
<dbReference type="InterPro" id="IPR014001">
    <property type="entry name" value="Helicase_ATP-bd"/>
</dbReference>
<sequence length="812" mass="94140">MTNIRLVTKNVKKEIVEGISSASTIYMLTSFVMKSGVDLLKPYLVDAANRGADIKICTGDYLYVTQPEALKGLLFNQDNVEVRLWQSNGTSFHPKAYLFNHGDNGTFIVGSSNLSKSALTTGVEWNVVMEKDAAFETFEDAVDQFLKVFYDDQTVPVNQETVQKYESRYHHYHKENPNLATTWAKQEEIELMLSNETDETTPDIVVDPAAKYQTNIEPRPAQQQALDALETTLEEEYDKAMVVMATGLGKTYLAAFFAKWFNRILFIAHREEILYQAKNSFAHVIPDRNYGIYNGQTKEADADTIFASIYTLSMNEHLQKFPQDAFDLIVVDEFHHAAAKSYNRVLNYFKPTFLLGITATPDRMDGKDVYAICDGNIAFQLHFIEAIQHGWLAPFHYYGVYDDTDYSQITWLGTKYDQTELLAAQLREETAENVLEAWEKYKQTRTIGFCSSIKQAKFFSNYFNKHGYNTISLHSKSMDISRNEATQQLERSEIDVIFTVDLFNEGVDIPAVDTLLFVRPTESLTVFTQQVGRGLRLHDDKHQCNIIDLIGNYRNADLKLSLFDTERTTTKGKKKREVMPIVPNQCEIDLDIQVIDLLKELNKKKQPRKEKLLHAYHELKEELGYRPAYLDMHLYGNVNTKEYKQEFKSYAGFLNWAEQLSEDEQRVFLRYRDWIEEVEKTGMSKSYKMVLLSYMLSRGEKDWHYPVTAEEVAPYFHKYLTEKEYRKQVDFSDKKTRKLWEYDREKVARVVEDMPMTKWSGSSKGITTFEDGRFGLGFDVDEADGTILYRLTKEICKYRLHAYFERKGDKAH</sequence>
<dbReference type="InterPro" id="IPR027417">
    <property type="entry name" value="P-loop_NTPase"/>
</dbReference>
<protein>
    <submittedName>
        <fullName evidence="3">Superfamily II DNA or RNA helicase/HKD family nuclease</fullName>
    </submittedName>
</protein>
<keyword evidence="3" id="KW-0547">Nucleotide-binding</keyword>
<proteinExistence type="predicted"/>
<dbReference type="InterPro" id="IPR001650">
    <property type="entry name" value="Helicase_C-like"/>
</dbReference>
<dbReference type="EMBL" id="JAFBDR010000010">
    <property type="protein sequence ID" value="MBM7571695.1"/>
    <property type="molecule type" value="Genomic_DNA"/>
</dbReference>